<dbReference type="SUPFAM" id="SSF50891">
    <property type="entry name" value="Cyclophilin-like"/>
    <property type="match status" value="1"/>
</dbReference>
<dbReference type="SMART" id="SM00796">
    <property type="entry name" value="AHS1"/>
    <property type="match status" value="1"/>
</dbReference>
<feature type="domain" description="Carboxyltransferase" evidence="4">
    <location>
        <begin position="6"/>
        <end position="203"/>
    </location>
</feature>
<organism evidence="5 6">
    <name type="scientific">Breoghania corrubedonensis</name>
    <dbReference type="NCBI Taxonomy" id="665038"/>
    <lineage>
        <taxon>Bacteria</taxon>
        <taxon>Pseudomonadati</taxon>
        <taxon>Pseudomonadota</taxon>
        <taxon>Alphaproteobacteria</taxon>
        <taxon>Hyphomicrobiales</taxon>
        <taxon>Stappiaceae</taxon>
        <taxon>Breoghania</taxon>
    </lineage>
</organism>
<dbReference type="GO" id="GO:0016787">
    <property type="term" value="F:hydrolase activity"/>
    <property type="evidence" value="ECO:0007669"/>
    <property type="project" value="UniProtKB-KW"/>
</dbReference>
<keyword evidence="2" id="KW-0378">Hydrolase</keyword>
<evidence type="ECO:0000259" key="4">
    <source>
        <dbReference type="SMART" id="SM00796"/>
    </source>
</evidence>
<evidence type="ECO:0000256" key="3">
    <source>
        <dbReference type="ARBA" id="ARBA00022840"/>
    </source>
</evidence>
<protein>
    <submittedName>
        <fullName evidence="5">KipI family sensor histidine kinase inhibitor</fullName>
    </submittedName>
</protein>
<comment type="caution">
    <text evidence="5">The sequence shown here is derived from an EMBL/GenBank/DDBJ whole genome shotgun (WGS) entry which is preliminary data.</text>
</comment>
<sequence>MTDTNFRISHLGERALLFEVPGPMVLDVQRRIWAFARELNDLKEVRETVPGVHSVLAILYDEVATERFAPRLGTLWNETEPLREPGRLIEVPVVYGGEMGEDLGWIASSRDLTVREAVEIHSAPEYTVYALGSQPGFGYLGGLDPSLATPRRTTPRLRVVAGSIIIGGAQAGVLSRTSPSGWHIIGHTELDFFDPAAAQPSLIAPGDRIRFRSVEVLS</sequence>
<dbReference type="OrthoDB" id="9778567at2"/>
<dbReference type="InterPro" id="IPR029000">
    <property type="entry name" value="Cyclophilin-like_dom_sf"/>
</dbReference>
<dbReference type="InterPro" id="IPR003833">
    <property type="entry name" value="CT_C_D"/>
</dbReference>
<reference evidence="5 6" key="1">
    <citation type="submission" date="2018-04" db="EMBL/GenBank/DDBJ databases">
        <title>Genomic Encyclopedia of Archaeal and Bacterial Type Strains, Phase II (KMG-II): from individual species to whole genera.</title>
        <authorList>
            <person name="Goeker M."/>
        </authorList>
    </citation>
    <scope>NUCLEOTIDE SEQUENCE [LARGE SCALE GENOMIC DNA]</scope>
    <source>
        <strain evidence="5 6">DSM 23382</strain>
    </source>
</reference>
<evidence type="ECO:0000313" key="5">
    <source>
        <dbReference type="EMBL" id="PTW60218.1"/>
    </source>
</evidence>
<name>A0A2T5V8Z1_9HYPH</name>
<keyword evidence="6" id="KW-1185">Reference proteome</keyword>
<evidence type="ECO:0000313" key="6">
    <source>
        <dbReference type="Proteomes" id="UP000244081"/>
    </source>
</evidence>
<accession>A0A2T5V8Z1</accession>
<proteinExistence type="predicted"/>
<dbReference type="AlphaFoldDB" id="A0A2T5V8Z1"/>
<keyword evidence="1" id="KW-0547">Nucleotide-binding</keyword>
<evidence type="ECO:0000256" key="2">
    <source>
        <dbReference type="ARBA" id="ARBA00022801"/>
    </source>
</evidence>
<dbReference type="PANTHER" id="PTHR34698:SF2">
    <property type="entry name" value="5-OXOPROLINASE SUBUNIT B"/>
    <property type="match status" value="1"/>
</dbReference>
<dbReference type="Gene3D" id="2.40.100.10">
    <property type="entry name" value="Cyclophilin-like"/>
    <property type="match status" value="1"/>
</dbReference>
<dbReference type="SUPFAM" id="SSF160467">
    <property type="entry name" value="PH0987 N-terminal domain-like"/>
    <property type="match status" value="1"/>
</dbReference>
<evidence type="ECO:0000256" key="1">
    <source>
        <dbReference type="ARBA" id="ARBA00022741"/>
    </source>
</evidence>
<dbReference type="Proteomes" id="UP000244081">
    <property type="component" value="Unassembled WGS sequence"/>
</dbReference>
<keyword evidence="3" id="KW-0067">ATP-binding</keyword>
<dbReference type="GO" id="GO:0005524">
    <property type="term" value="F:ATP binding"/>
    <property type="evidence" value="ECO:0007669"/>
    <property type="project" value="UniProtKB-KW"/>
</dbReference>
<dbReference type="EMBL" id="QAYG01000005">
    <property type="protein sequence ID" value="PTW60218.1"/>
    <property type="molecule type" value="Genomic_DNA"/>
</dbReference>
<dbReference type="NCBIfam" id="TIGR00370">
    <property type="entry name" value="5-oxoprolinase subunit PxpB"/>
    <property type="match status" value="1"/>
</dbReference>
<dbReference type="InterPro" id="IPR010016">
    <property type="entry name" value="PxpB"/>
</dbReference>
<dbReference type="Pfam" id="PF02682">
    <property type="entry name" value="CT_C_D"/>
    <property type="match status" value="1"/>
</dbReference>
<dbReference type="RefSeq" id="WP_107990495.1">
    <property type="nucleotide sequence ID" value="NZ_QAYG01000005.1"/>
</dbReference>
<dbReference type="Gene3D" id="3.30.1360.40">
    <property type="match status" value="1"/>
</dbReference>
<dbReference type="PANTHER" id="PTHR34698">
    <property type="entry name" value="5-OXOPROLINASE SUBUNIT B"/>
    <property type="match status" value="1"/>
</dbReference>
<gene>
    <name evidence="5" type="ORF">C8N35_105222</name>
</gene>